<dbReference type="InterPro" id="IPR029165">
    <property type="entry name" value="SASRP1"/>
</dbReference>
<feature type="region of interest" description="Disordered" evidence="1">
    <location>
        <begin position="351"/>
        <end position="395"/>
    </location>
</feature>
<keyword evidence="3" id="KW-1185">Reference proteome</keyword>
<feature type="region of interest" description="Disordered" evidence="1">
    <location>
        <begin position="114"/>
        <end position="133"/>
    </location>
</feature>
<dbReference type="AlphaFoldDB" id="A0AAN9BLZ4"/>
<gene>
    <name evidence="2" type="ORF">V1264_015777</name>
</gene>
<accession>A0AAN9BLZ4</accession>
<comment type="caution">
    <text evidence="2">The sequence shown here is derived from an EMBL/GenBank/DDBJ whole genome shotgun (WGS) entry which is preliminary data.</text>
</comment>
<evidence type="ECO:0000313" key="3">
    <source>
        <dbReference type="Proteomes" id="UP001374579"/>
    </source>
</evidence>
<dbReference type="EMBL" id="JBAMIC010000004">
    <property type="protein sequence ID" value="KAK7107952.1"/>
    <property type="molecule type" value="Genomic_DNA"/>
</dbReference>
<protein>
    <submittedName>
        <fullName evidence="2">Uncharacterized protein</fullName>
    </submittedName>
</protein>
<reference evidence="2 3" key="1">
    <citation type="submission" date="2024-02" db="EMBL/GenBank/DDBJ databases">
        <title>Chromosome-scale genome assembly of the rough periwinkle Littorina saxatilis.</title>
        <authorList>
            <person name="De Jode A."/>
            <person name="Faria R."/>
            <person name="Formenti G."/>
            <person name="Sims Y."/>
            <person name="Smith T.P."/>
            <person name="Tracey A."/>
            <person name="Wood J.M.D."/>
            <person name="Zagrodzka Z.B."/>
            <person name="Johannesson K."/>
            <person name="Butlin R.K."/>
            <person name="Leder E.H."/>
        </authorList>
    </citation>
    <scope>NUCLEOTIDE SEQUENCE [LARGE SCALE GENOMIC DNA]</scope>
    <source>
        <strain evidence="2">Snail1</strain>
        <tissue evidence="2">Muscle</tissue>
    </source>
</reference>
<feature type="compositionally biased region" description="Polar residues" evidence="1">
    <location>
        <begin position="369"/>
        <end position="378"/>
    </location>
</feature>
<name>A0AAN9BLZ4_9CAEN</name>
<evidence type="ECO:0000313" key="2">
    <source>
        <dbReference type="EMBL" id="KAK7107952.1"/>
    </source>
</evidence>
<dbReference type="PANTHER" id="PTHR35845:SF1">
    <property type="entry name" value="SPERMATOGENESIS-ASSOCIATED SERINE-RICH PROTEIN 1"/>
    <property type="match status" value="1"/>
</dbReference>
<dbReference type="Proteomes" id="UP001374579">
    <property type="component" value="Unassembled WGS sequence"/>
</dbReference>
<organism evidence="2 3">
    <name type="scientific">Littorina saxatilis</name>
    <dbReference type="NCBI Taxonomy" id="31220"/>
    <lineage>
        <taxon>Eukaryota</taxon>
        <taxon>Metazoa</taxon>
        <taxon>Spiralia</taxon>
        <taxon>Lophotrochozoa</taxon>
        <taxon>Mollusca</taxon>
        <taxon>Gastropoda</taxon>
        <taxon>Caenogastropoda</taxon>
        <taxon>Littorinimorpha</taxon>
        <taxon>Littorinoidea</taxon>
        <taxon>Littorinidae</taxon>
        <taxon>Littorina</taxon>
    </lineage>
</organism>
<proteinExistence type="predicted"/>
<sequence>MLHITTEVGKVGKKERERRHYPQVHNLPSVPMYKAQGRLFIPHNYGTNMEWVPHGQYIEPEVTESGPDWSSRLRYIPDPENPEYPAAEIWPNNWRSMRPYPSMCVLSDTVFPDLDDNNNNNDNDNNNSDGTNSVAYNNCEFSFEEPAASKNVTFQQRVSEASHQCKPPYEWPEESIEEYLQKCFLGDRGKRKGIWTYKRSDKEWLLDPGLTKVGLRCTFNGEHKATSTSESELTHSMLLGKGRPENMIDKRNEMTEASPGDKSYQAAEYSPSFHKLGCTRPLTRYGPARSMHTPDTFIPLMPLFEKSREPYVQKEKGRQVQKEIDEVRRLEAWKPATPLIQTIPVIEDKKCRENSAREKKKRTARKVTASRTTNASKETIQKKVDPSSMYFLEAS</sequence>
<feature type="compositionally biased region" description="Low complexity" evidence="1">
    <location>
        <begin position="117"/>
        <end position="127"/>
    </location>
</feature>
<evidence type="ECO:0000256" key="1">
    <source>
        <dbReference type="SAM" id="MobiDB-lite"/>
    </source>
</evidence>
<dbReference type="PANTHER" id="PTHR35845">
    <property type="entry name" value="SPERMATOGENESIS-ASSOCIATED SERINE-RICH PROTEIN 1"/>
    <property type="match status" value="1"/>
</dbReference>
<dbReference type="Pfam" id="PF15160">
    <property type="entry name" value="SASRP1"/>
    <property type="match status" value="1"/>
</dbReference>